<evidence type="ECO:0000256" key="3">
    <source>
        <dbReference type="SAM" id="Coils"/>
    </source>
</evidence>
<dbReference type="RefSeq" id="XP_013023560.1">
    <property type="nucleotide sequence ID" value="XM_013168106.1"/>
</dbReference>
<dbReference type="OrthoDB" id="10251809at2759"/>
<dbReference type="InterPro" id="IPR052124">
    <property type="entry name" value="Rab9_kelch_effector"/>
</dbReference>
<evidence type="ECO:0000256" key="1">
    <source>
        <dbReference type="ARBA" id="ARBA00022441"/>
    </source>
</evidence>
<dbReference type="Pfam" id="PF24681">
    <property type="entry name" value="Kelch_KLHDC2_KLHL20_DRC7"/>
    <property type="match status" value="1"/>
</dbReference>
<feature type="coiled-coil region" evidence="3">
    <location>
        <begin position="789"/>
        <end position="816"/>
    </location>
</feature>
<dbReference type="AlphaFoldDB" id="S9X517"/>
<keyword evidence="2" id="KW-0677">Repeat</keyword>
<feature type="region of interest" description="Disordered" evidence="4">
    <location>
        <begin position="955"/>
        <end position="974"/>
    </location>
</feature>
<dbReference type="eggNOG" id="KOG0379">
    <property type="taxonomic scope" value="Eukaryota"/>
</dbReference>
<keyword evidence="3" id="KW-0175">Coiled coil</keyword>
<feature type="coiled-coil region" evidence="3">
    <location>
        <begin position="649"/>
        <end position="711"/>
    </location>
</feature>
<evidence type="ECO:0000256" key="4">
    <source>
        <dbReference type="SAM" id="MobiDB-lite"/>
    </source>
</evidence>
<dbReference type="PANTHER" id="PTHR46647">
    <property type="entry name" value="RAB9 EFFECTOR PROTEIN WITH KELCH MOTIFS"/>
    <property type="match status" value="1"/>
</dbReference>
<dbReference type="STRING" id="653667.S9X517"/>
<dbReference type="GeneID" id="25039147"/>
<name>S9X517_SCHCR</name>
<proteinExistence type="predicted"/>
<protein>
    <submittedName>
        <fullName evidence="5">Cell end marker Tea3</fullName>
    </submittedName>
</protein>
<evidence type="ECO:0000313" key="6">
    <source>
        <dbReference type="Proteomes" id="UP000015464"/>
    </source>
</evidence>
<keyword evidence="1" id="KW-0880">Kelch repeat</keyword>
<keyword evidence="6" id="KW-1185">Reference proteome</keyword>
<dbReference type="EMBL" id="KE546990">
    <property type="protein sequence ID" value="EPY52177.1"/>
    <property type="molecule type" value="Genomic_DNA"/>
</dbReference>
<dbReference type="PANTHER" id="PTHR46647:SF1">
    <property type="entry name" value="RAB9 EFFECTOR PROTEIN WITH KELCH MOTIFS"/>
    <property type="match status" value="1"/>
</dbReference>
<feature type="compositionally biased region" description="Basic and acidic residues" evidence="4">
    <location>
        <begin position="963"/>
        <end position="974"/>
    </location>
</feature>
<dbReference type="SUPFAM" id="SSF117281">
    <property type="entry name" value="Kelch motif"/>
    <property type="match status" value="1"/>
</dbReference>
<sequence length="1093" mass="125772">MIPAMLYSLSDPDLDAKLPTPESASPYHHSWSVPKFFEQGEENEERNSYIDGKWDFFCATALINERYLYFHCSHKSLPTRTFLTLNLETFQAKFIELDKDFERFSYSQALVAHDNNLILFGRQKTDGVAKDQQNDYLLFIFGNSFERCDIMNYEDSSFSSRYGYSLDTLDTNIFLFGGIVNEEYSSDLLFINLQGLPVAPNESSDEKKNIVKWSQIPLQSASPPGRCNHATTVVGYKLIIHGGKNQTGLLGDLWLFDLETVSWTEIRPVGNFPCPREGHKVVSFGNKLYMYGGFDESGAICKDLWCFNLDKQCWSRTKGPSIAENNPIFLNMACYNERLFLIFSHETHSSRRFHSYECDPASLSWDDMGAYGLPVFNHVSMYPSNASSNTISLGNFKSNHTKNRSNASFNFYDYLEPTHKAVQSTRHRHYGSLDEQGLKSLKELKRNSLHHHRNSDNLSLREFGHSSPFAYDVDNTITSLPIAYNGEEDKKDNQSLLSIPDHVSNRSANLQAFHFNSTDDRIAWLEEQLLYCMTQGYALKPPGHLKEKYPKGILYQSQPLKMLESLHAMEEELSKTEYEFKQNASLLISENAQLLAEKDAAQSSAKFHMKLLQESNIDSLTQMLSERVHTLEVDVQHSLAEATSYYQRYNELKQKVEEMQFNNAMMRNHQAELTENYAKLQSIIEEDSSKAVSLQTENKILKLDVSRLSQESLEFHSKCQTLEYTNYELETKLIELCDRMEMQTNVIEASASALDVSNTAILSFEDSLRREKEENKIKQEKYLSLTYQSSRLNAEVERLQIENSELQKTTDQVRSDAAYLKSIVQNGLSKLLSSEIETKESHQDSPRTNQKIKYLESRLVGMQKLFEKQQNRLETTMLEMVSVQRKYAEMKHAYSVALIEKGELLSQMSGFTEKSKGEQSKLFETQRALADSKLSHNDYDSRSTKNNSYEHLLHQNDLNSNEKSQEKEDALSKNDEINANDTLFKNYQRSYNNLISAGQITMSRQQDTIHLLNLGLEDQKKRIIDTPNALSNDFSQTVKVVDDSQNENDEQLRSASDIYYANRIKQLEDDYQKAITYANCSDESFQQLNYKFI</sequence>
<organism evidence="5 6">
    <name type="scientific">Schizosaccharomyces cryophilus (strain OY26 / ATCC MYA-4695 / CBS 11777 / NBRC 106824 / NRRL Y48691)</name>
    <name type="common">Fission yeast</name>
    <dbReference type="NCBI Taxonomy" id="653667"/>
    <lineage>
        <taxon>Eukaryota</taxon>
        <taxon>Fungi</taxon>
        <taxon>Dikarya</taxon>
        <taxon>Ascomycota</taxon>
        <taxon>Taphrinomycotina</taxon>
        <taxon>Schizosaccharomycetes</taxon>
        <taxon>Schizosaccharomycetales</taxon>
        <taxon>Schizosaccharomycetaceae</taxon>
        <taxon>Schizosaccharomyces</taxon>
    </lineage>
</organism>
<dbReference type="InterPro" id="IPR015915">
    <property type="entry name" value="Kelch-typ_b-propeller"/>
</dbReference>
<accession>S9X517</accession>
<reference evidence="5 6" key="1">
    <citation type="journal article" date="2011" name="Science">
        <title>Comparative functional genomics of the fission yeasts.</title>
        <authorList>
            <person name="Rhind N."/>
            <person name="Chen Z."/>
            <person name="Yassour M."/>
            <person name="Thompson D.A."/>
            <person name="Haas B.J."/>
            <person name="Habib N."/>
            <person name="Wapinski I."/>
            <person name="Roy S."/>
            <person name="Lin M.F."/>
            <person name="Heiman D.I."/>
            <person name="Young S.K."/>
            <person name="Furuya K."/>
            <person name="Guo Y."/>
            <person name="Pidoux A."/>
            <person name="Chen H.M."/>
            <person name="Robbertse B."/>
            <person name="Goldberg J.M."/>
            <person name="Aoki K."/>
            <person name="Bayne E.H."/>
            <person name="Berlin A.M."/>
            <person name="Desjardins C.A."/>
            <person name="Dobbs E."/>
            <person name="Dukaj L."/>
            <person name="Fan L."/>
            <person name="FitzGerald M.G."/>
            <person name="French C."/>
            <person name="Gujja S."/>
            <person name="Hansen K."/>
            <person name="Keifenheim D."/>
            <person name="Levin J.Z."/>
            <person name="Mosher R.A."/>
            <person name="Mueller C.A."/>
            <person name="Pfiffner J."/>
            <person name="Priest M."/>
            <person name="Russ C."/>
            <person name="Smialowska A."/>
            <person name="Swoboda P."/>
            <person name="Sykes S.M."/>
            <person name="Vaughn M."/>
            <person name="Vengrova S."/>
            <person name="Yoder R."/>
            <person name="Zeng Q."/>
            <person name="Allshire R."/>
            <person name="Baulcombe D."/>
            <person name="Birren B.W."/>
            <person name="Brown W."/>
            <person name="Ekwall K."/>
            <person name="Kellis M."/>
            <person name="Leatherwood J."/>
            <person name="Levin H."/>
            <person name="Margalit H."/>
            <person name="Martienssen R."/>
            <person name="Nieduszynski C.A."/>
            <person name="Spatafora J.W."/>
            <person name="Friedman N."/>
            <person name="Dalgaard J.Z."/>
            <person name="Baumann P."/>
            <person name="Niki H."/>
            <person name="Regev A."/>
            <person name="Nusbaum C."/>
        </authorList>
    </citation>
    <scope>NUCLEOTIDE SEQUENCE [LARGE SCALE GENOMIC DNA]</scope>
    <source>
        <strain evidence="6">OY26 / ATCC MYA-4695 / CBS 11777 / NBRC 106824 / NRRL Y48691</strain>
    </source>
</reference>
<dbReference type="Gene3D" id="2.120.10.80">
    <property type="entry name" value="Kelch-type beta propeller"/>
    <property type="match status" value="1"/>
</dbReference>
<dbReference type="HOGENOM" id="CLU_287452_0_0_1"/>
<dbReference type="OMA" id="CSDESFQ"/>
<evidence type="ECO:0000313" key="5">
    <source>
        <dbReference type="EMBL" id="EPY52177.1"/>
    </source>
</evidence>
<dbReference type="Proteomes" id="UP000015464">
    <property type="component" value="Unassembled WGS sequence"/>
</dbReference>
<evidence type="ECO:0000256" key="2">
    <source>
        <dbReference type="ARBA" id="ARBA00022737"/>
    </source>
</evidence>
<gene>
    <name evidence="5" type="ORF">SPOG_04834</name>
</gene>